<reference evidence="2" key="1">
    <citation type="submission" date="2020-05" db="EMBL/GenBank/DDBJ databases">
        <authorList>
            <person name="Chiriac C."/>
            <person name="Salcher M."/>
            <person name="Ghai R."/>
            <person name="Kavagutti S V."/>
        </authorList>
    </citation>
    <scope>NUCLEOTIDE SEQUENCE</scope>
</reference>
<name>A0A6J6SX51_9ZZZZ</name>
<dbReference type="GO" id="GO:0006203">
    <property type="term" value="P:dGTP catabolic process"/>
    <property type="evidence" value="ECO:0007669"/>
    <property type="project" value="TreeGrafter"/>
</dbReference>
<dbReference type="NCBIfam" id="TIGR00444">
    <property type="entry name" value="mazG"/>
    <property type="match status" value="1"/>
</dbReference>
<dbReference type="CDD" id="cd11528">
    <property type="entry name" value="NTP-PPase_MazG_Nterm"/>
    <property type="match status" value="1"/>
</dbReference>
<dbReference type="GO" id="GO:0046081">
    <property type="term" value="P:dUTP catabolic process"/>
    <property type="evidence" value="ECO:0007669"/>
    <property type="project" value="TreeGrafter"/>
</dbReference>
<dbReference type="GO" id="GO:0046052">
    <property type="term" value="P:UTP catabolic process"/>
    <property type="evidence" value="ECO:0007669"/>
    <property type="project" value="TreeGrafter"/>
</dbReference>
<evidence type="ECO:0000259" key="1">
    <source>
        <dbReference type="Pfam" id="PF03819"/>
    </source>
</evidence>
<dbReference type="GO" id="GO:0006950">
    <property type="term" value="P:response to stress"/>
    <property type="evidence" value="ECO:0007669"/>
    <property type="project" value="UniProtKB-ARBA"/>
</dbReference>
<dbReference type="GO" id="GO:0047429">
    <property type="term" value="F:nucleoside triphosphate diphosphatase activity"/>
    <property type="evidence" value="ECO:0007669"/>
    <property type="project" value="TreeGrafter"/>
</dbReference>
<protein>
    <submittedName>
        <fullName evidence="2">Unannotated protein</fullName>
    </submittedName>
</protein>
<dbReference type="Gene3D" id="1.10.287.1080">
    <property type="entry name" value="MazG-like"/>
    <property type="match status" value="2"/>
</dbReference>
<dbReference type="PANTHER" id="PTHR30522:SF0">
    <property type="entry name" value="NUCLEOSIDE TRIPHOSPHATE PYROPHOSPHOHYDROLASE"/>
    <property type="match status" value="1"/>
</dbReference>
<gene>
    <name evidence="2" type="ORF">UFOPK2810_00228</name>
</gene>
<dbReference type="InterPro" id="IPR048015">
    <property type="entry name" value="NTP-PPase_MazG-like_N"/>
</dbReference>
<dbReference type="PANTHER" id="PTHR30522">
    <property type="entry name" value="NUCLEOSIDE TRIPHOSPHATE PYROPHOSPHOHYDROLASE"/>
    <property type="match status" value="1"/>
</dbReference>
<dbReference type="EMBL" id="CAEZYZ010000023">
    <property type="protein sequence ID" value="CAB4739267.1"/>
    <property type="molecule type" value="Genomic_DNA"/>
</dbReference>
<dbReference type="Pfam" id="PF03819">
    <property type="entry name" value="MazG"/>
    <property type="match status" value="1"/>
</dbReference>
<feature type="domain" description="NTP pyrophosphohydrolase MazG-like" evidence="1">
    <location>
        <begin position="31"/>
        <end position="106"/>
    </location>
</feature>
<accession>A0A6J6SX51</accession>
<dbReference type="GO" id="GO:0046076">
    <property type="term" value="P:dTTP catabolic process"/>
    <property type="evidence" value="ECO:0007669"/>
    <property type="project" value="TreeGrafter"/>
</dbReference>
<dbReference type="GO" id="GO:0046047">
    <property type="term" value="P:TTP catabolic process"/>
    <property type="evidence" value="ECO:0007669"/>
    <property type="project" value="TreeGrafter"/>
</dbReference>
<dbReference type="AlphaFoldDB" id="A0A6J6SX51"/>
<dbReference type="InterPro" id="IPR004518">
    <property type="entry name" value="MazG-like_dom"/>
</dbReference>
<dbReference type="FunFam" id="1.10.287.1080:FF:000001">
    <property type="entry name" value="Nucleoside triphosphate pyrophosphohydrolase"/>
    <property type="match status" value="1"/>
</dbReference>
<organism evidence="2">
    <name type="scientific">freshwater metagenome</name>
    <dbReference type="NCBI Taxonomy" id="449393"/>
    <lineage>
        <taxon>unclassified sequences</taxon>
        <taxon>metagenomes</taxon>
        <taxon>ecological metagenomes</taxon>
    </lineage>
</organism>
<proteinExistence type="predicted"/>
<evidence type="ECO:0000313" key="2">
    <source>
        <dbReference type="EMBL" id="CAB4739267.1"/>
    </source>
</evidence>
<dbReference type="GO" id="GO:0046061">
    <property type="term" value="P:dATP catabolic process"/>
    <property type="evidence" value="ECO:0007669"/>
    <property type="project" value="TreeGrafter"/>
</dbReference>
<dbReference type="InterPro" id="IPR011551">
    <property type="entry name" value="NTP_PyrPHydrolase_MazG"/>
</dbReference>
<sequence>MTVQPGSAFLSLVEVMDRLRSPGGCPWDARQTHESLVEYLVEETYETVEAIETGDRAGLREELGDLLLQVVFHARIAEEDPGNAWGIDDVVEGIIAKLVGRHPHVFGDEVAGTADEVEANWHARKAIEKGRTSVTDGIPMQLPALVLAAKVLARSVAFTDDLGVPSRHEAALAAVDDVPSEEAFGDLLLGLVAIGRDEGWDAEAALRGATRRRIVAIRSIEATDG</sequence>
<dbReference type="SUPFAM" id="SSF101386">
    <property type="entry name" value="all-alpha NTP pyrophosphatases"/>
    <property type="match status" value="1"/>
</dbReference>